<proteinExistence type="predicted"/>
<organism evidence="1 2">
    <name type="scientific">Vibrio phage VP4B</name>
    <dbReference type="NCBI Taxonomy" id="1262540"/>
    <lineage>
        <taxon>Viruses</taxon>
        <taxon>Duplodnaviria</taxon>
        <taxon>Heunggongvirae</taxon>
        <taxon>Uroviricota</taxon>
        <taxon>Caudoviricetes</taxon>
        <taxon>Chimalliviridae</taxon>
        <taxon>Gorgonvirinae</taxon>
        <taxon>Tidunavirus</taxon>
        <taxon>Tidunavirus VP4B</taxon>
    </lineage>
</organism>
<dbReference type="OrthoDB" id="14597at10239"/>
<sequence length="190" mass="21564">MKFVNKGLSGPQTVWVLTDQQLFTLEKAGIGFDQLSKLPTLLDQLSEQDVIDIAVTQYRAGLKLGVEVDVKEVFEQFNDDYKDILCSKIKTEQNRLSKVEHLKELANYSKFYVQNTNGMLVLVIADPQVSMNYISELCASFTELHVATYTHAMLKAVYLMHGYTYLHNKECIPVLPSESFSLATLYRALV</sequence>
<keyword evidence="2" id="KW-1185">Reference proteome</keyword>
<accession>V9M0A3</accession>
<dbReference type="GeneID" id="40103018"/>
<name>V9M0A3_9CAUD</name>
<evidence type="ECO:0000313" key="1">
    <source>
        <dbReference type="EMBL" id="AGB07256.1"/>
    </source>
</evidence>
<dbReference type="Proteomes" id="UP000272155">
    <property type="component" value="Segment"/>
</dbReference>
<dbReference type="EMBL" id="KC131130">
    <property type="protein sequence ID" value="AGB07256.1"/>
    <property type="molecule type" value="Genomic_DNA"/>
</dbReference>
<dbReference type="RefSeq" id="YP_009626118.1">
    <property type="nucleotide sequence ID" value="NC_042136.1"/>
</dbReference>
<protein>
    <submittedName>
        <fullName evidence="1">Uncharacterized protein</fullName>
    </submittedName>
</protein>
<evidence type="ECO:0000313" key="2">
    <source>
        <dbReference type="Proteomes" id="UP000272155"/>
    </source>
</evidence>
<reference evidence="1 2" key="1">
    <citation type="submission" date="2012-11" db="EMBL/GenBank/DDBJ databases">
        <title>Complete genome sequence of a novel phiKZ-like Vibrio phage.</title>
        <authorList>
            <person name="Luo Z."/>
            <person name="Yu Y."/>
        </authorList>
    </citation>
    <scope>NUCLEOTIDE SEQUENCE [LARGE SCALE GENOMIC DNA]</scope>
</reference>
<dbReference type="KEGG" id="vg:40103018"/>